<dbReference type="AlphaFoldDB" id="A0A2A7B6M5"/>
<comment type="caution">
    <text evidence="1">The sequence shown here is derived from an EMBL/GenBank/DDBJ whole genome shotgun (WGS) entry which is preliminary data.</text>
</comment>
<evidence type="ECO:0000313" key="1">
    <source>
        <dbReference type="EMBL" id="PDX87015.1"/>
    </source>
</evidence>
<organism evidence="1 2">
    <name type="scientific">Faecalibacterium prausnitzii</name>
    <dbReference type="NCBI Taxonomy" id="853"/>
    <lineage>
        <taxon>Bacteria</taxon>
        <taxon>Bacillati</taxon>
        <taxon>Bacillota</taxon>
        <taxon>Clostridia</taxon>
        <taxon>Eubacteriales</taxon>
        <taxon>Oscillospiraceae</taxon>
        <taxon>Faecalibacterium</taxon>
    </lineage>
</organism>
<name>A0A2A7B6M5_9FIRM</name>
<reference evidence="1 2" key="1">
    <citation type="journal article" date="2017" name="Front. Microbiol.">
        <title>New Insights into the Diversity of the Genus Faecalibacterium.</title>
        <authorList>
            <person name="Benevides L."/>
            <person name="Burman S."/>
            <person name="Martin R."/>
            <person name="Robert V."/>
            <person name="Thomas M."/>
            <person name="Miquel S."/>
            <person name="Chain F."/>
            <person name="Sokol H."/>
            <person name="Bermudez-Humaran L.G."/>
            <person name="Morrison M."/>
            <person name="Langella P."/>
            <person name="Azevedo V.A."/>
            <person name="Chatel J.M."/>
            <person name="Soares S."/>
        </authorList>
    </citation>
    <scope>NUCLEOTIDE SEQUENCE [LARGE SCALE GENOMIC DNA]</scope>
    <source>
        <strain evidence="1 2">AHMP21</strain>
    </source>
</reference>
<protein>
    <submittedName>
        <fullName evidence="1">Uncharacterized protein</fullName>
    </submittedName>
</protein>
<dbReference type="Proteomes" id="UP000220904">
    <property type="component" value="Unassembled WGS sequence"/>
</dbReference>
<accession>A0A2A7B6M5</accession>
<gene>
    <name evidence="1" type="ORF">CHR60_09905</name>
</gene>
<proteinExistence type="predicted"/>
<dbReference type="RefSeq" id="WP_097792837.1">
    <property type="nucleotide sequence ID" value="NZ_NOUV01000014.1"/>
</dbReference>
<evidence type="ECO:0000313" key="2">
    <source>
        <dbReference type="Proteomes" id="UP000220904"/>
    </source>
</evidence>
<dbReference type="EMBL" id="NOUV01000014">
    <property type="protein sequence ID" value="PDX87015.1"/>
    <property type="molecule type" value="Genomic_DNA"/>
</dbReference>
<sequence length="69" mass="8106">MANVEYKGKVPVMVTLNEKETRKIYDAKVGWLTVYYAEPDKSMDDKTAEDFVRNQLEIAVEEAMKKYKR</sequence>